<dbReference type="EMBL" id="AQHF01000034">
    <property type="protein sequence ID" value="MBE0348558.1"/>
    <property type="molecule type" value="Genomic_DNA"/>
</dbReference>
<feature type="transmembrane region" description="Helical" evidence="1">
    <location>
        <begin position="20"/>
        <end position="41"/>
    </location>
</feature>
<dbReference type="AlphaFoldDB" id="A0A8I0T6Q6"/>
<proteinExistence type="predicted"/>
<accession>A0A8I0T6Q6</accession>
<gene>
    <name evidence="2" type="ORF">PPEP_b0334</name>
</gene>
<dbReference type="Proteomes" id="UP000660708">
    <property type="component" value="Unassembled WGS sequence"/>
</dbReference>
<evidence type="ECO:0000256" key="1">
    <source>
        <dbReference type="SAM" id="Phobius"/>
    </source>
</evidence>
<sequence length="87" mass="9634">MNIDEHLKVLALKNKKLFGFSHTMCIVLVIGLIALTLSIALPPSLTAILVGIAAFFILYHYAAYAVKKTNNRISLLETKYKDQSKGL</sequence>
<comment type="caution">
    <text evidence="2">The sequence shown here is derived from an EMBL/GenBank/DDBJ whole genome shotgun (WGS) entry which is preliminary data.</text>
</comment>
<protein>
    <submittedName>
        <fullName evidence="2">Uncharacterized protein</fullName>
    </submittedName>
</protein>
<reference evidence="2 3" key="1">
    <citation type="submission" date="2015-06" db="EMBL/GenBank/DDBJ databases">
        <title>Genome sequence of Pseudoalteromonas peptidolytica.</title>
        <authorList>
            <person name="Xie B.-B."/>
            <person name="Rong J.-C."/>
            <person name="Qin Q.-L."/>
            <person name="Zhang Y.-Z."/>
        </authorList>
    </citation>
    <scope>NUCLEOTIDE SEQUENCE [LARGE SCALE GENOMIC DNA]</scope>
    <source>
        <strain evidence="2 3">F12-50-A1</strain>
    </source>
</reference>
<keyword evidence="1" id="KW-0812">Transmembrane</keyword>
<feature type="transmembrane region" description="Helical" evidence="1">
    <location>
        <begin position="47"/>
        <end position="66"/>
    </location>
</feature>
<keyword evidence="1" id="KW-0472">Membrane</keyword>
<evidence type="ECO:0000313" key="3">
    <source>
        <dbReference type="Proteomes" id="UP000660708"/>
    </source>
</evidence>
<name>A0A8I0T6Q6_9GAMM</name>
<organism evidence="2 3">
    <name type="scientific">Pseudoalteromonas peptidolytica F12-50-A1</name>
    <dbReference type="NCBI Taxonomy" id="1315280"/>
    <lineage>
        <taxon>Bacteria</taxon>
        <taxon>Pseudomonadati</taxon>
        <taxon>Pseudomonadota</taxon>
        <taxon>Gammaproteobacteria</taxon>
        <taxon>Alteromonadales</taxon>
        <taxon>Pseudoalteromonadaceae</taxon>
        <taxon>Pseudoalteromonas</taxon>
    </lineage>
</organism>
<keyword evidence="3" id="KW-1185">Reference proteome</keyword>
<dbReference type="RefSeq" id="WP_147391507.1">
    <property type="nucleotide sequence ID" value="NZ_AQHF01000034.1"/>
</dbReference>
<evidence type="ECO:0000313" key="2">
    <source>
        <dbReference type="EMBL" id="MBE0348558.1"/>
    </source>
</evidence>
<keyword evidence="1" id="KW-1133">Transmembrane helix</keyword>